<proteinExistence type="predicted"/>
<dbReference type="PIRSF" id="PIRSF011386">
    <property type="entry name" value="FixH"/>
    <property type="match status" value="1"/>
</dbReference>
<organism evidence="2 3">
    <name type="scientific">Methyloceanibacter marginalis</name>
    <dbReference type="NCBI Taxonomy" id="1774971"/>
    <lineage>
        <taxon>Bacteria</taxon>
        <taxon>Pseudomonadati</taxon>
        <taxon>Pseudomonadota</taxon>
        <taxon>Alphaproteobacteria</taxon>
        <taxon>Hyphomicrobiales</taxon>
        <taxon>Hyphomicrobiaceae</taxon>
        <taxon>Methyloceanibacter</taxon>
    </lineage>
</organism>
<comment type="caution">
    <text evidence="2">The sequence shown here is derived from an EMBL/GenBank/DDBJ whole genome shotgun (WGS) entry which is preliminary data.</text>
</comment>
<keyword evidence="1" id="KW-0812">Transmembrane</keyword>
<gene>
    <name evidence="2" type="ORF">AUC71_15930</name>
</gene>
<dbReference type="RefSeq" id="WP_069624490.1">
    <property type="nucleotide sequence ID" value="NZ_LPWD01000341.1"/>
</dbReference>
<dbReference type="Proteomes" id="UP000095042">
    <property type="component" value="Unassembled WGS sequence"/>
</dbReference>
<dbReference type="Pfam" id="PF05751">
    <property type="entry name" value="FixH"/>
    <property type="match status" value="1"/>
</dbReference>
<keyword evidence="3" id="KW-1185">Reference proteome</keyword>
<name>A0A1E3W9Y6_9HYPH</name>
<keyword evidence="1" id="KW-1133">Transmembrane helix</keyword>
<accession>A0A1E3W9Y6</accession>
<evidence type="ECO:0000256" key="1">
    <source>
        <dbReference type="SAM" id="Phobius"/>
    </source>
</evidence>
<feature type="transmembrane region" description="Helical" evidence="1">
    <location>
        <begin position="21"/>
        <end position="44"/>
    </location>
</feature>
<evidence type="ECO:0008006" key="4">
    <source>
        <dbReference type="Google" id="ProtNLM"/>
    </source>
</evidence>
<keyword evidence="1" id="KW-0472">Membrane</keyword>
<dbReference type="InterPro" id="IPR018037">
    <property type="entry name" value="FixH_proteobacterial"/>
</dbReference>
<reference evidence="2 3" key="1">
    <citation type="journal article" date="2016" name="Environ. Microbiol.">
        <title>New Methyloceanibacter diversity from North Sea sediments includes methanotroph containing solely the soluble methane monooxygenase.</title>
        <authorList>
            <person name="Vekeman B."/>
            <person name="Kerckhof F.M."/>
            <person name="Cremers G."/>
            <person name="de Vos P."/>
            <person name="Vandamme P."/>
            <person name="Boon N."/>
            <person name="Op den Camp H.J."/>
            <person name="Heylen K."/>
        </authorList>
    </citation>
    <scope>NUCLEOTIDE SEQUENCE [LARGE SCALE GENOMIC DNA]</scope>
    <source>
        <strain evidence="2 3">R-67177</strain>
    </source>
</reference>
<dbReference type="OrthoDB" id="1495896at2"/>
<protein>
    <recommendedName>
        <fullName evidence="4">Nitrogen fixation protein FixH</fullName>
    </recommendedName>
</protein>
<evidence type="ECO:0000313" key="3">
    <source>
        <dbReference type="Proteomes" id="UP000095042"/>
    </source>
</evidence>
<dbReference type="EMBL" id="LPWD01000341">
    <property type="protein sequence ID" value="ODS02322.1"/>
    <property type="molecule type" value="Genomic_DNA"/>
</dbReference>
<dbReference type="AlphaFoldDB" id="A0A1E3W9Y6"/>
<dbReference type="InterPro" id="IPR008620">
    <property type="entry name" value="FixH"/>
</dbReference>
<sequence length="172" mass="18700">MSTHGRSSQRWFANGIEGRHVLMGLVAFFGVMLVANGLLVYYALGTFSGGDRPDPYRSGLTYNETIAAGERQAALGWQSEIAYDPAAARLTLRFADKAAEPVSGLRLDGQLTRPATDREDRALAFTEVSPGAYAADVALGPGRWVLSVESLLHEGGEPLHRLKRRLFVADRP</sequence>
<evidence type="ECO:0000313" key="2">
    <source>
        <dbReference type="EMBL" id="ODS02322.1"/>
    </source>
</evidence>